<dbReference type="EMBL" id="LSYV01000004">
    <property type="protein sequence ID" value="KXZ55002.1"/>
    <property type="molecule type" value="Genomic_DNA"/>
</dbReference>
<organism evidence="2 3">
    <name type="scientific">Gonium pectorale</name>
    <name type="common">Green alga</name>
    <dbReference type="NCBI Taxonomy" id="33097"/>
    <lineage>
        <taxon>Eukaryota</taxon>
        <taxon>Viridiplantae</taxon>
        <taxon>Chlorophyta</taxon>
        <taxon>core chlorophytes</taxon>
        <taxon>Chlorophyceae</taxon>
        <taxon>CS clade</taxon>
        <taxon>Chlamydomonadales</taxon>
        <taxon>Volvocaceae</taxon>
        <taxon>Gonium</taxon>
    </lineage>
</organism>
<feature type="region of interest" description="Disordered" evidence="1">
    <location>
        <begin position="305"/>
        <end position="338"/>
    </location>
</feature>
<gene>
    <name evidence="2" type="ORF">GPECTOR_3g166</name>
</gene>
<accession>A0A150GZ69</accession>
<comment type="caution">
    <text evidence="2">The sequence shown here is derived from an EMBL/GenBank/DDBJ whole genome shotgun (WGS) entry which is preliminary data.</text>
</comment>
<dbReference type="Proteomes" id="UP000075714">
    <property type="component" value="Unassembled WGS sequence"/>
</dbReference>
<proteinExistence type="predicted"/>
<evidence type="ECO:0000256" key="1">
    <source>
        <dbReference type="SAM" id="MobiDB-lite"/>
    </source>
</evidence>
<reference evidence="3" key="1">
    <citation type="journal article" date="2016" name="Nat. Commun.">
        <title>The Gonium pectorale genome demonstrates co-option of cell cycle regulation during the evolution of multicellularity.</title>
        <authorList>
            <person name="Hanschen E.R."/>
            <person name="Marriage T.N."/>
            <person name="Ferris P.J."/>
            <person name="Hamaji T."/>
            <person name="Toyoda A."/>
            <person name="Fujiyama A."/>
            <person name="Neme R."/>
            <person name="Noguchi H."/>
            <person name="Minakuchi Y."/>
            <person name="Suzuki M."/>
            <person name="Kawai-Toyooka H."/>
            <person name="Smith D.R."/>
            <person name="Sparks H."/>
            <person name="Anderson J."/>
            <person name="Bakaric R."/>
            <person name="Luria V."/>
            <person name="Karger A."/>
            <person name="Kirschner M.W."/>
            <person name="Durand P.M."/>
            <person name="Michod R.E."/>
            <person name="Nozaki H."/>
            <person name="Olson B.J."/>
        </authorList>
    </citation>
    <scope>NUCLEOTIDE SEQUENCE [LARGE SCALE GENOMIC DNA]</scope>
    <source>
        <strain evidence="3">NIES-2863</strain>
    </source>
</reference>
<evidence type="ECO:0000313" key="3">
    <source>
        <dbReference type="Proteomes" id="UP000075714"/>
    </source>
</evidence>
<protein>
    <submittedName>
        <fullName evidence="2">Uncharacterized protein</fullName>
    </submittedName>
</protein>
<sequence length="338" mass="32925">MGPRAPGAGGGGPSLRNLGMYVIGSGDDGDGAASGCAASGGAALCTPESLSAQTLPQTLFDTKDQSLPLRLCDTGLSGAAVAATAAAIALAAYRNGGRNGLLAVVTPSVDTSTQLSDDASAARCCHLGYAGQQRDEAAAGPCGSAGGHVARTKSYVLRAARGGSELRQRPRRSGSRSLSVATYSRGVGMVGMFLRSTGVGMAAGGGGGGGGGAAAGAFLSRFGPGAAYDSSAPPSMFLESRLSLGFSGLPSPAAAAAVDGGGGGASASGMAGWRSPGAAWNGNMDVTFHHMPFIAMGGVMTATASERSTARTRAGDEAVAREAVQGDPRVTSDGGMGS</sequence>
<keyword evidence="3" id="KW-1185">Reference proteome</keyword>
<name>A0A150GZ69_GONPE</name>
<dbReference type="AlphaFoldDB" id="A0A150GZ69"/>
<evidence type="ECO:0000313" key="2">
    <source>
        <dbReference type="EMBL" id="KXZ55002.1"/>
    </source>
</evidence>